<accession>T0L430</accession>
<evidence type="ECO:0000313" key="1">
    <source>
        <dbReference type="EMBL" id="EQB46421.1"/>
    </source>
</evidence>
<sequence>MPEARGNNDPAGKSSVALGVVAEMWLPGKPLVQNNTVHSTPSCLPFTLLSPPSLSRSRSQSSPALQYVRQARGLGRGDVVVVEAFVSRLHAALYHSNVLREQGLQSQKRRPS</sequence>
<dbReference type="HOGENOM" id="CLU_2145675_0_0_1"/>
<name>T0L430_COLGC</name>
<dbReference type="AlphaFoldDB" id="T0L430"/>
<organism evidence="1 2">
    <name type="scientific">Colletotrichum gloeosporioides (strain Cg-14)</name>
    <name type="common">Anthracnose fungus</name>
    <name type="synonym">Glomerella cingulata</name>
    <dbReference type="NCBI Taxonomy" id="1237896"/>
    <lineage>
        <taxon>Eukaryota</taxon>
        <taxon>Fungi</taxon>
        <taxon>Dikarya</taxon>
        <taxon>Ascomycota</taxon>
        <taxon>Pezizomycotina</taxon>
        <taxon>Sordariomycetes</taxon>
        <taxon>Hypocreomycetidae</taxon>
        <taxon>Glomerellales</taxon>
        <taxon>Glomerellaceae</taxon>
        <taxon>Colletotrichum</taxon>
        <taxon>Colletotrichum gloeosporioides species complex</taxon>
    </lineage>
</organism>
<gene>
    <name evidence="1" type="ORF">CGLO_14526</name>
</gene>
<comment type="caution">
    <text evidence="1">The sequence shown here is derived from an EMBL/GenBank/DDBJ whole genome shotgun (WGS) entry which is preliminary data.</text>
</comment>
<protein>
    <submittedName>
        <fullName evidence="1">Uncharacterized protein</fullName>
    </submittedName>
</protein>
<dbReference type="Proteomes" id="UP000015530">
    <property type="component" value="Unassembled WGS sequence"/>
</dbReference>
<evidence type="ECO:0000313" key="2">
    <source>
        <dbReference type="Proteomes" id="UP000015530"/>
    </source>
</evidence>
<dbReference type="EMBL" id="AMYD01003400">
    <property type="protein sequence ID" value="EQB46421.1"/>
    <property type="molecule type" value="Genomic_DNA"/>
</dbReference>
<proteinExistence type="predicted"/>
<reference evidence="2" key="1">
    <citation type="journal article" date="2013" name="Mol. Plant Microbe Interact.">
        <title>Global aspects of pacC regulation of pathogenicity genes in Colletotrichum gloeosporioides as revealed by transcriptome analysis.</title>
        <authorList>
            <person name="Alkan N."/>
            <person name="Meng X."/>
            <person name="Friedlander G."/>
            <person name="Reuveni E."/>
            <person name="Sukno S."/>
            <person name="Sherman A."/>
            <person name="Thon M."/>
            <person name="Fluhr R."/>
            <person name="Prusky D."/>
        </authorList>
    </citation>
    <scope>NUCLEOTIDE SEQUENCE [LARGE SCALE GENOMIC DNA]</scope>
    <source>
        <strain evidence="2">Cg-14</strain>
    </source>
</reference>